<protein>
    <submittedName>
        <fullName evidence="2">Uncharacterized protein</fullName>
    </submittedName>
</protein>
<sequence length="39" mass="4213">MIGARSSVRYAGLTDPGERGVKRKNARPPAEGIFGRNAR</sequence>
<feature type="region of interest" description="Disordered" evidence="1">
    <location>
        <begin position="1"/>
        <end position="39"/>
    </location>
</feature>
<gene>
    <name evidence="2" type="ORF">HMPREF9440_00371</name>
</gene>
<dbReference type="Proteomes" id="UP000004956">
    <property type="component" value="Unassembled WGS sequence"/>
</dbReference>
<evidence type="ECO:0000256" key="1">
    <source>
        <dbReference type="SAM" id="MobiDB-lite"/>
    </source>
</evidence>
<comment type="caution">
    <text evidence="2">The sequence shown here is derived from an EMBL/GenBank/DDBJ whole genome shotgun (WGS) entry which is preliminary data.</text>
</comment>
<dbReference type="EMBL" id="AFBQ01000043">
    <property type="protein sequence ID" value="EHY32231.1"/>
    <property type="molecule type" value="Genomic_DNA"/>
</dbReference>
<accession>H3KCC1</accession>
<organism evidence="2 3">
    <name type="scientific">Sutterella parvirubra YIT 11816</name>
    <dbReference type="NCBI Taxonomy" id="762967"/>
    <lineage>
        <taxon>Bacteria</taxon>
        <taxon>Pseudomonadati</taxon>
        <taxon>Pseudomonadota</taxon>
        <taxon>Betaproteobacteria</taxon>
        <taxon>Burkholderiales</taxon>
        <taxon>Sutterellaceae</taxon>
        <taxon>Sutterella</taxon>
    </lineage>
</organism>
<dbReference type="AlphaFoldDB" id="H3KCC1"/>
<proteinExistence type="predicted"/>
<evidence type="ECO:0000313" key="2">
    <source>
        <dbReference type="EMBL" id="EHY32231.1"/>
    </source>
</evidence>
<keyword evidence="3" id="KW-1185">Reference proteome</keyword>
<name>H3KCC1_9BURK</name>
<dbReference type="HOGENOM" id="CLU_3318106_0_0_4"/>
<evidence type="ECO:0000313" key="3">
    <source>
        <dbReference type="Proteomes" id="UP000004956"/>
    </source>
</evidence>
<reference evidence="2 3" key="1">
    <citation type="submission" date="2011-11" db="EMBL/GenBank/DDBJ databases">
        <authorList>
            <person name="Weinstock G."/>
            <person name="Sodergren E."/>
            <person name="Clifton S."/>
            <person name="Fulton L."/>
            <person name="Fulton B."/>
            <person name="Courtney L."/>
            <person name="Fronick C."/>
            <person name="Harrison M."/>
            <person name="Strong C."/>
            <person name="Farmer C."/>
            <person name="Delahaunty K."/>
            <person name="Markovic C."/>
            <person name="Hall O."/>
            <person name="Minx P."/>
            <person name="Tomlinson C."/>
            <person name="Mitreva M."/>
            <person name="Hou S."/>
            <person name="Chen J."/>
            <person name="Wollam A."/>
            <person name="Pepin K.H."/>
            <person name="Johnson M."/>
            <person name="Bhonagiri V."/>
            <person name="Zhang X."/>
            <person name="Suruliraj S."/>
            <person name="Warren W."/>
            <person name="Chinwalla A."/>
            <person name="Mardis E.R."/>
            <person name="Wilson R.K."/>
        </authorList>
    </citation>
    <scope>NUCLEOTIDE SEQUENCE [LARGE SCALE GENOMIC DNA]</scope>
    <source>
        <strain evidence="2 3">YIT 11816</strain>
    </source>
</reference>